<dbReference type="InterPro" id="IPR013783">
    <property type="entry name" value="Ig-like_fold"/>
</dbReference>
<evidence type="ECO:0000256" key="1">
    <source>
        <dbReference type="ARBA" id="ARBA00022737"/>
    </source>
</evidence>
<dbReference type="InterPro" id="IPR003961">
    <property type="entry name" value="FN3_dom"/>
</dbReference>
<dbReference type="EMBL" id="CAAHFG010000002">
    <property type="protein sequence ID" value="VGO15086.1"/>
    <property type="molecule type" value="Genomic_DNA"/>
</dbReference>
<dbReference type="InterPro" id="IPR036116">
    <property type="entry name" value="FN3_sf"/>
</dbReference>
<feature type="domain" description="Fibronectin type-III" evidence="3">
    <location>
        <begin position="219"/>
        <end position="308"/>
    </location>
</feature>
<dbReference type="PROSITE" id="PS50853">
    <property type="entry name" value="FN3"/>
    <property type="match status" value="2"/>
</dbReference>
<gene>
    <name evidence="4" type="ORF">PDESU_03666</name>
</gene>
<keyword evidence="5" id="KW-1185">Reference proteome</keyword>
<dbReference type="PANTHER" id="PTHR13817:SF166">
    <property type="entry name" value="NEURONAL IGCAM-RELATED"/>
    <property type="match status" value="1"/>
</dbReference>
<dbReference type="AlphaFoldDB" id="A0A6C2U6S0"/>
<dbReference type="SMART" id="SM00060">
    <property type="entry name" value="FN3"/>
    <property type="match status" value="2"/>
</dbReference>
<protein>
    <recommendedName>
        <fullName evidence="3">Fibronectin type-III domain-containing protein</fullName>
    </recommendedName>
</protein>
<evidence type="ECO:0000259" key="3">
    <source>
        <dbReference type="PROSITE" id="PS50853"/>
    </source>
</evidence>
<feature type="chain" id="PRO_5025603176" description="Fibronectin type-III domain-containing protein" evidence="2">
    <location>
        <begin position="22"/>
        <end position="731"/>
    </location>
</feature>
<dbReference type="RefSeq" id="WP_136080687.1">
    <property type="nucleotide sequence ID" value="NZ_CAAHFG010000002.1"/>
</dbReference>
<sequence>MNKKMISLMVVIALLTFGAQAVLVIDNTFTNVAGTDLPIGDSNNLDPNDELDNGWYSGPISDTEASFDPAADQLTIGPAASIYDSLKAFGQMNTDNKVTTGLQQFLFDVAAVTLGGGETISFSVQVFGSDLVTAGQDWKGIDLNGSNNHAHWTSLGTVSTPAVTAAGTHVTGSVDLGDGYNMLAFKILCVDNGSAGYGDTITLDGISAAPVSVSSAPDAPTNLTATAASTSAINLSWADASSNEDGFYIERGADTNSFAVIATNAANTTVYADSGLTDSTEYWYRVSAFNTIGTSSNNPVASATTLVPTPPNAPTNLVVEVLSATSLFLEWTDLSSDEDGFKIERKSGAGSFAQITNVAADVTTLTDSELISGTLYTYRVFAYNGAGNSGYSNEESAVPENIVFSTNVVFNGTSDSVLMAAGDTSNVVLISSAGTHTLTNSSGSDQIAYIFGNFAGTALTNTGDSVVLSFRVSNMPDNAVLRFGLAGARDGALHTTNVPNTDFARAYAAYGIEKIADNISTFFYKYNGGPANVTTEDRDVLNFTTLGLLGNWDSAGNPDRFNNDSTADFTLTLTREATAFSLSGTMDVAGGTGVQQMDSIQVIPVDNDMALTDAFTTFAIGCAGLTDSALLDSGTALTVSEVTVAHLAREEGGSGPIIPPPASTVSLSSLGGGQDVIHWTTAQGSGYVYSVWYSTNLLAGFQPLETNLADTVQSLTNTIGTSPVFYKIEAK</sequence>
<organism evidence="4 5">
    <name type="scientific">Pontiella desulfatans</name>
    <dbReference type="NCBI Taxonomy" id="2750659"/>
    <lineage>
        <taxon>Bacteria</taxon>
        <taxon>Pseudomonadati</taxon>
        <taxon>Kiritimatiellota</taxon>
        <taxon>Kiritimatiellia</taxon>
        <taxon>Kiritimatiellales</taxon>
        <taxon>Pontiellaceae</taxon>
        <taxon>Pontiella</taxon>
    </lineage>
</organism>
<dbReference type="PANTHER" id="PTHR13817">
    <property type="entry name" value="TITIN"/>
    <property type="match status" value="1"/>
</dbReference>
<dbReference type="Gene3D" id="2.60.40.10">
    <property type="entry name" value="Immunoglobulins"/>
    <property type="match status" value="2"/>
</dbReference>
<evidence type="ECO:0000313" key="4">
    <source>
        <dbReference type="EMBL" id="VGO15086.1"/>
    </source>
</evidence>
<dbReference type="Pfam" id="PF00041">
    <property type="entry name" value="fn3"/>
    <property type="match status" value="2"/>
</dbReference>
<accession>A0A6C2U6S0</accession>
<dbReference type="InterPro" id="IPR050964">
    <property type="entry name" value="Striated_Muscle_Regulatory"/>
</dbReference>
<keyword evidence="1" id="KW-0677">Repeat</keyword>
<evidence type="ECO:0000256" key="2">
    <source>
        <dbReference type="SAM" id="SignalP"/>
    </source>
</evidence>
<feature type="domain" description="Fibronectin type-III" evidence="3">
    <location>
        <begin position="313"/>
        <end position="402"/>
    </location>
</feature>
<keyword evidence="2" id="KW-0732">Signal</keyword>
<dbReference type="SUPFAM" id="SSF49265">
    <property type="entry name" value="Fibronectin type III"/>
    <property type="match status" value="1"/>
</dbReference>
<feature type="signal peptide" evidence="2">
    <location>
        <begin position="1"/>
        <end position="21"/>
    </location>
</feature>
<reference evidence="4 5" key="1">
    <citation type="submission" date="2019-04" db="EMBL/GenBank/DDBJ databases">
        <authorList>
            <person name="Van Vliet M D."/>
        </authorList>
    </citation>
    <scope>NUCLEOTIDE SEQUENCE [LARGE SCALE GENOMIC DNA]</scope>
    <source>
        <strain evidence="4 5">F1</strain>
    </source>
</reference>
<dbReference type="Proteomes" id="UP000366872">
    <property type="component" value="Unassembled WGS sequence"/>
</dbReference>
<proteinExistence type="predicted"/>
<dbReference type="CDD" id="cd00063">
    <property type="entry name" value="FN3"/>
    <property type="match status" value="2"/>
</dbReference>
<name>A0A6C2U6S0_PONDE</name>
<evidence type="ECO:0000313" key="5">
    <source>
        <dbReference type="Proteomes" id="UP000366872"/>
    </source>
</evidence>